<feature type="transmembrane region" description="Helical" evidence="1">
    <location>
        <begin position="20"/>
        <end position="38"/>
    </location>
</feature>
<sequence>MSDREFSSNDDLSLPKESVFDFAVSFCFTWGFGFIKILV</sequence>
<evidence type="ECO:0000313" key="3">
    <source>
        <dbReference type="Proteomes" id="UP000008177"/>
    </source>
</evidence>
<evidence type="ECO:0000256" key="1">
    <source>
        <dbReference type="SAM" id="Phobius"/>
    </source>
</evidence>
<keyword evidence="1" id="KW-0812">Transmembrane</keyword>
<dbReference type="Proteomes" id="UP000008177">
    <property type="component" value="Unplaced contigs"/>
</dbReference>
<evidence type="ECO:0000313" key="2">
    <source>
        <dbReference type="EMBL" id="CCD42593.1"/>
    </source>
</evidence>
<keyword evidence="1" id="KW-0472">Membrane</keyword>
<dbReference type="InParanoid" id="G2XNY7"/>
<keyword evidence="1" id="KW-1133">Transmembrane helix</keyword>
<protein>
    <submittedName>
        <fullName evidence="2">Uncharacterized protein</fullName>
    </submittedName>
</protein>
<accession>G2XNY7</accession>
<gene>
    <name evidence="2" type="ORF">BofuT4_uP076760.1</name>
</gene>
<dbReference type="HOGENOM" id="CLU_3319938_0_0_1"/>
<reference evidence="3" key="1">
    <citation type="journal article" date="2011" name="PLoS Genet.">
        <title>Genomic analysis of the necrotrophic fungal pathogens Sclerotinia sclerotiorum and Botrytis cinerea.</title>
        <authorList>
            <person name="Amselem J."/>
            <person name="Cuomo C.A."/>
            <person name="van Kan J.A."/>
            <person name="Viaud M."/>
            <person name="Benito E.P."/>
            <person name="Couloux A."/>
            <person name="Coutinho P.M."/>
            <person name="de Vries R.P."/>
            <person name="Dyer P.S."/>
            <person name="Fillinger S."/>
            <person name="Fournier E."/>
            <person name="Gout L."/>
            <person name="Hahn M."/>
            <person name="Kohn L."/>
            <person name="Lapalu N."/>
            <person name="Plummer K.M."/>
            <person name="Pradier J.M."/>
            <person name="Quevillon E."/>
            <person name="Sharon A."/>
            <person name="Simon A."/>
            <person name="ten Have A."/>
            <person name="Tudzynski B."/>
            <person name="Tudzynski P."/>
            <person name="Wincker P."/>
            <person name="Andrew M."/>
            <person name="Anthouard V."/>
            <person name="Beever R.E."/>
            <person name="Beffa R."/>
            <person name="Benoit I."/>
            <person name="Bouzid O."/>
            <person name="Brault B."/>
            <person name="Chen Z."/>
            <person name="Choquer M."/>
            <person name="Collemare J."/>
            <person name="Cotton P."/>
            <person name="Danchin E.G."/>
            <person name="Da Silva C."/>
            <person name="Gautier A."/>
            <person name="Giraud C."/>
            <person name="Giraud T."/>
            <person name="Gonzalez C."/>
            <person name="Grossetete S."/>
            <person name="Guldener U."/>
            <person name="Henrissat B."/>
            <person name="Howlett B.J."/>
            <person name="Kodira C."/>
            <person name="Kretschmer M."/>
            <person name="Lappartient A."/>
            <person name="Leroch M."/>
            <person name="Levis C."/>
            <person name="Mauceli E."/>
            <person name="Neuveglise C."/>
            <person name="Oeser B."/>
            <person name="Pearson M."/>
            <person name="Poulain J."/>
            <person name="Poussereau N."/>
            <person name="Quesneville H."/>
            <person name="Rascle C."/>
            <person name="Schumacher J."/>
            <person name="Segurens B."/>
            <person name="Sexton A."/>
            <person name="Silva E."/>
            <person name="Sirven C."/>
            <person name="Soanes D.M."/>
            <person name="Talbot N.J."/>
            <person name="Templeton M."/>
            <person name="Yandava C."/>
            <person name="Yarden O."/>
            <person name="Zeng Q."/>
            <person name="Rollins J.A."/>
            <person name="Lebrun M.H."/>
            <person name="Dickman M."/>
        </authorList>
    </citation>
    <scope>NUCLEOTIDE SEQUENCE [LARGE SCALE GENOMIC DNA]</scope>
    <source>
        <strain evidence="3">T4</strain>
    </source>
</reference>
<dbReference type="AlphaFoldDB" id="G2XNY7"/>
<proteinExistence type="predicted"/>
<dbReference type="EMBL" id="FQ790246">
    <property type="protein sequence ID" value="CCD42593.1"/>
    <property type="molecule type" value="Genomic_DNA"/>
</dbReference>
<name>G2XNY7_BOTF4</name>
<organism evidence="2 3">
    <name type="scientific">Botryotinia fuckeliana (strain T4)</name>
    <name type="common">Noble rot fungus</name>
    <name type="synonym">Botrytis cinerea</name>
    <dbReference type="NCBI Taxonomy" id="999810"/>
    <lineage>
        <taxon>Eukaryota</taxon>
        <taxon>Fungi</taxon>
        <taxon>Dikarya</taxon>
        <taxon>Ascomycota</taxon>
        <taxon>Pezizomycotina</taxon>
        <taxon>Leotiomycetes</taxon>
        <taxon>Helotiales</taxon>
        <taxon>Sclerotiniaceae</taxon>
        <taxon>Botrytis</taxon>
    </lineage>
</organism>